<feature type="binding site" evidence="5">
    <location>
        <position position="43"/>
    </location>
    <ligand>
        <name>CoA</name>
        <dbReference type="ChEBI" id="CHEBI:57287"/>
    </ligand>
</feature>
<evidence type="ECO:0000256" key="1">
    <source>
        <dbReference type="ARBA" id="ARBA00022532"/>
    </source>
</evidence>
<comment type="catalytic activity">
    <reaction evidence="5 8">
        <text>succinate + ATP + CoA = succinyl-CoA + ADP + phosphate</text>
        <dbReference type="Rhea" id="RHEA:17661"/>
        <dbReference type="ChEBI" id="CHEBI:30031"/>
        <dbReference type="ChEBI" id="CHEBI:30616"/>
        <dbReference type="ChEBI" id="CHEBI:43474"/>
        <dbReference type="ChEBI" id="CHEBI:57287"/>
        <dbReference type="ChEBI" id="CHEBI:57292"/>
        <dbReference type="ChEBI" id="CHEBI:456216"/>
        <dbReference type="EC" id="6.2.1.5"/>
    </reaction>
</comment>
<evidence type="ECO:0000256" key="6">
    <source>
        <dbReference type="PIRSR" id="PIRSR001553-1"/>
    </source>
</evidence>
<accession>A0A347ZTU3</accession>
<feature type="binding site" evidence="5">
    <location>
        <begin position="17"/>
        <end position="20"/>
    </location>
    <ligand>
        <name>CoA</name>
        <dbReference type="ChEBI" id="CHEBI:57287"/>
    </ligand>
</feature>
<comment type="caution">
    <text evidence="10">The sequence shown here is derived from an EMBL/GenBank/DDBJ whole genome shotgun (WGS) entry which is preliminary data.</text>
</comment>
<sequence>MSILVRSDISVLVQGITGKEGHFHAQKMISYGTRIVAGVTPGKGGDWVMDGKIPVFDSVKTAIEATGAEASVIFVPADHAADAIYEAVEAQLRYVFCVTEGIPMQDMMRIKRYMQTSETQLIGPNSPGLLSPGKIKLGIIPGEVAKPGNIGVISRSGTLTYEIVNELSKAGAGISTCIGIGGDPILGTGYPELLELFEADPETEKILIIGEIGGRFEENAVRYISQHNTKPVYAYIVGKSAPEGRRMGHAGAIIEKRAGSAAYKNELIKNAGIRLASSIEEIPALLLKS</sequence>
<protein>
    <recommendedName>
        <fullName evidence="5">Succinate--CoA ligase [ADP-forming] subunit alpha</fullName>
        <ecNumber evidence="5">6.2.1.5</ecNumber>
    </recommendedName>
    <alternativeName>
        <fullName evidence="5">Succinyl-CoA synthetase subunit alpha</fullName>
        <shortName evidence="5">SCS-alpha</shortName>
    </alternativeName>
</protein>
<dbReference type="PRINTS" id="PR01798">
    <property type="entry name" value="SCOASYNTHASE"/>
</dbReference>
<dbReference type="PIRSF" id="PIRSF001553">
    <property type="entry name" value="SucCS_alpha"/>
    <property type="match status" value="1"/>
</dbReference>
<dbReference type="PROSITE" id="PS01216">
    <property type="entry name" value="SUCCINYL_COA_LIG_1"/>
    <property type="match status" value="1"/>
</dbReference>
<feature type="domain" description="CoA-binding" evidence="9">
    <location>
        <begin position="4"/>
        <end position="102"/>
    </location>
</feature>
<dbReference type="SUPFAM" id="SSF51735">
    <property type="entry name" value="NAD(P)-binding Rossmann-fold domains"/>
    <property type="match status" value="1"/>
</dbReference>
<dbReference type="PANTHER" id="PTHR11117:SF2">
    <property type="entry name" value="SUCCINATE--COA LIGASE [ADP_GDP-FORMING] SUBUNIT ALPHA, MITOCHONDRIAL"/>
    <property type="match status" value="1"/>
</dbReference>
<comment type="similarity">
    <text evidence="4 5 7">Belongs to the succinate/malate CoA ligase alpha subunit family.</text>
</comment>
<evidence type="ECO:0000256" key="2">
    <source>
        <dbReference type="ARBA" id="ARBA00022598"/>
    </source>
</evidence>
<dbReference type="Pfam" id="PF02629">
    <property type="entry name" value="CoA_binding"/>
    <property type="match status" value="1"/>
</dbReference>
<dbReference type="FunFam" id="3.40.50.720:FF:000277">
    <property type="entry name" value="Succinate--CoA ligase [ADP-forming] subunit alpha"/>
    <property type="match status" value="1"/>
</dbReference>
<organism evidence="10 11">
    <name type="scientific">Pelolinea submarina</name>
    <dbReference type="NCBI Taxonomy" id="913107"/>
    <lineage>
        <taxon>Bacteria</taxon>
        <taxon>Bacillati</taxon>
        <taxon>Chloroflexota</taxon>
        <taxon>Anaerolineae</taxon>
        <taxon>Anaerolineales</taxon>
        <taxon>Anaerolineaceae</taxon>
        <taxon>Pelolinea</taxon>
    </lineage>
</organism>
<dbReference type="Gene3D" id="3.40.50.720">
    <property type="entry name" value="NAD(P)-binding Rossmann-like Domain"/>
    <property type="match status" value="1"/>
</dbReference>
<dbReference type="SUPFAM" id="SSF52210">
    <property type="entry name" value="Succinyl-CoA synthetase domains"/>
    <property type="match status" value="1"/>
</dbReference>
<dbReference type="AlphaFoldDB" id="A0A347ZTU3"/>
<evidence type="ECO:0000256" key="5">
    <source>
        <dbReference type="HAMAP-Rule" id="MF_01988"/>
    </source>
</evidence>
<dbReference type="EMBL" id="QUMS01000001">
    <property type="protein sequence ID" value="REG10695.1"/>
    <property type="molecule type" value="Genomic_DNA"/>
</dbReference>
<feature type="binding site" evidence="5">
    <location>
        <begin position="98"/>
        <end position="100"/>
    </location>
    <ligand>
        <name>CoA</name>
        <dbReference type="ChEBI" id="CHEBI:57287"/>
    </ligand>
</feature>
<gene>
    <name evidence="5" type="primary">sucD</name>
    <name evidence="10" type="ORF">DFR64_0555</name>
</gene>
<evidence type="ECO:0000313" key="11">
    <source>
        <dbReference type="Proteomes" id="UP000256388"/>
    </source>
</evidence>
<dbReference type="Pfam" id="PF00549">
    <property type="entry name" value="Ligase_CoA"/>
    <property type="match status" value="1"/>
</dbReference>
<dbReference type="FunFam" id="3.40.50.261:FF:000006">
    <property type="entry name" value="Succinate--CoA ligase [ADP-forming] subunit alpha"/>
    <property type="match status" value="1"/>
</dbReference>
<dbReference type="UniPathway" id="UPA00223">
    <property type="reaction ID" value="UER00999"/>
</dbReference>
<dbReference type="InterPro" id="IPR036291">
    <property type="entry name" value="NAD(P)-bd_dom_sf"/>
</dbReference>
<evidence type="ECO:0000256" key="8">
    <source>
        <dbReference type="RuleBase" id="RU000699"/>
    </source>
</evidence>
<dbReference type="InterPro" id="IPR033847">
    <property type="entry name" value="Citrt_syn/SCS-alpha_CS"/>
</dbReference>
<dbReference type="InterPro" id="IPR016102">
    <property type="entry name" value="Succinyl-CoA_synth-like"/>
</dbReference>
<dbReference type="InterPro" id="IPR003781">
    <property type="entry name" value="CoA-bd"/>
</dbReference>
<keyword evidence="3 5" id="KW-0547">Nucleotide-binding</keyword>
<proteinExistence type="inferred from homology"/>
<dbReference type="GO" id="GO:0009361">
    <property type="term" value="C:succinate-CoA ligase complex (ADP-forming)"/>
    <property type="evidence" value="ECO:0007669"/>
    <property type="project" value="TreeGrafter"/>
</dbReference>
<dbReference type="GO" id="GO:0000166">
    <property type="term" value="F:nucleotide binding"/>
    <property type="evidence" value="ECO:0007669"/>
    <property type="project" value="UniProtKB-KW"/>
</dbReference>
<dbReference type="OrthoDB" id="9807196at2"/>
<dbReference type="GO" id="GO:0004775">
    <property type="term" value="F:succinate-CoA ligase (ADP-forming) activity"/>
    <property type="evidence" value="ECO:0007669"/>
    <property type="project" value="UniProtKB-UniRule"/>
</dbReference>
<dbReference type="PROSITE" id="PS00399">
    <property type="entry name" value="SUCCINYL_COA_LIG_2"/>
    <property type="match status" value="1"/>
</dbReference>
<keyword evidence="1 5" id="KW-0816">Tricarboxylic acid cycle</keyword>
<dbReference type="PANTHER" id="PTHR11117">
    <property type="entry name" value="SUCCINYL-COA LIGASE SUBUNIT ALPHA"/>
    <property type="match status" value="1"/>
</dbReference>
<comment type="function">
    <text evidence="5 8">Succinyl-CoA synthetase functions in the citric acid cycle (TCA), coupling the hydrolysis of succinyl-CoA to the synthesis of either ATP or GTP and thus represents the only step of substrate-level phosphorylation in the TCA. The alpha subunit of the enzyme binds the substrates coenzyme A and phosphate, while succinate binding and nucleotide specificity is provided by the beta subunit.</text>
</comment>
<dbReference type="Proteomes" id="UP000256388">
    <property type="component" value="Unassembled WGS sequence"/>
</dbReference>
<dbReference type="InterPro" id="IPR005811">
    <property type="entry name" value="SUCC_ACL_C"/>
</dbReference>
<dbReference type="HAMAP" id="MF_01988">
    <property type="entry name" value="Succ_CoA_alpha"/>
    <property type="match status" value="1"/>
</dbReference>
<feature type="active site" description="Tele-phosphohistidine intermediate" evidence="5 6">
    <location>
        <position position="249"/>
    </location>
</feature>
<evidence type="ECO:0000256" key="4">
    <source>
        <dbReference type="ARBA" id="ARBA00060724"/>
    </source>
</evidence>
<comment type="subunit">
    <text evidence="5 8">Heterotetramer of two alpha and two beta subunits.</text>
</comment>
<dbReference type="EC" id="6.2.1.5" evidence="5"/>
<dbReference type="SMART" id="SM00881">
    <property type="entry name" value="CoA_binding"/>
    <property type="match status" value="1"/>
</dbReference>
<dbReference type="NCBIfam" id="TIGR01019">
    <property type="entry name" value="sucCoAalpha"/>
    <property type="match status" value="1"/>
</dbReference>
<evidence type="ECO:0000259" key="9">
    <source>
        <dbReference type="SMART" id="SM00881"/>
    </source>
</evidence>
<dbReference type="GO" id="GO:0006099">
    <property type="term" value="P:tricarboxylic acid cycle"/>
    <property type="evidence" value="ECO:0007669"/>
    <property type="project" value="UniProtKB-UniRule"/>
</dbReference>
<comment type="pathway">
    <text evidence="5 8">Carbohydrate metabolism; tricarboxylic acid cycle; succinate from succinyl-CoA (ligase route): step 1/1.</text>
</comment>
<dbReference type="InterPro" id="IPR017440">
    <property type="entry name" value="Cit_synth/succinyl-CoA_lig_AS"/>
</dbReference>
<keyword evidence="2 5" id="KW-0436">Ligase</keyword>
<dbReference type="Gene3D" id="3.40.50.261">
    <property type="entry name" value="Succinyl-CoA synthetase domains"/>
    <property type="match status" value="1"/>
</dbReference>
<dbReference type="RefSeq" id="WP_116223860.1">
    <property type="nucleotide sequence ID" value="NZ_AP018437.1"/>
</dbReference>
<keyword evidence="11" id="KW-1185">Reference proteome</keyword>
<dbReference type="GO" id="GO:0004776">
    <property type="term" value="F:succinate-CoA ligase (GDP-forming) activity"/>
    <property type="evidence" value="ECO:0007669"/>
    <property type="project" value="TreeGrafter"/>
</dbReference>
<reference evidence="10 11" key="1">
    <citation type="submission" date="2018-08" db="EMBL/GenBank/DDBJ databases">
        <title>Genomic Encyclopedia of Type Strains, Phase IV (KMG-IV): sequencing the most valuable type-strain genomes for metagenomic binning, comparative biology and taxonomic classification.</title>
        <authorList>
            <person name="Goeker M."/>
        </authorList>
    </citation>
    <scope>NUCLEOTIDE SEQUENCE [LARGE SCALE GENOMIC DNA]</scope>
    <source>
        <strain evidence="10 11">DSM 23923</strain>
    </source>
</reference>
<evidence type="ECO:0000256" key="7">
    <source>
        <dbReference type="RuleBase" id="RU000677"/>
    </source>
</evidence>
<dbReference type="NCBIfam" id="NF004230">
    <property type="entry name" value="PRK05678.1"/>
    <property type="match status" value="1"/>
</dbReference>
<dbReference type="InterPro" id="IPR005810">
    <property type="entry name" value="CoA_lig_alpha"/>
</dbReference>
<name>A0A347ZTU3_9CHLR</name>
<evidence type="ECO:0000313" key="10">
    <source>
        <dbReference type="EMBL" id="REG10695.1"/>
    </source>
</evidence>
<comment type="catalytic activity">
    <reaction evidence="5">
        <text>GTP + succinate + CoA = succinyl-CoA + GDP + phosphate</text>
        <dbReference type="Rhea" id="RHEA:22120"/>
        <dbReference type="ChEBI" id="CHEBI:30031"/>
        <dbReference type="ChEBI" id="CHEBI:37565"/>
        <dbReference type="ChEBI" id="CHEBI:43474"/>
        <dbReference type="ChEBI" id="CHEBI:57287"/>
        <dbReference type="ChEBI" id="CHEBI:57292"/>
        <dbReference type="ChEBI" id="CHEBI:58189"/>
    </reaction>
</comment>
<evidence type="ECO:0000256" key="3">
    <source>
        <dbReference type="ARBA" id="ARBA00022741"/>
    </source>
</evidence>
<feature type="binding site" evidence="5">
    <location>
        <position position="161"/>
    </location>
    <ligand>
        <name>substrate</name>
        <note>ligand shared with subunit beta</note>
    </ligand>
</feature>